<dbReference type="AlphaFoldDB" id="A0A915LQH2"/>
<evidence type="ECO:0000313" key="1">
    <source>
        <dbReference type="Proteomes" id="UP000887561"/>
    </source>
</evidence>
<proteinExistence type="predicted"/>
<dbReference type="Proteomes" id="UP000887561">
    <property type="component" value="Unplaced"/>
</dbReference>
<evidence type="ECO:0000313" key="2">
    <source>
        <dbReference type="WBParaSite" id="scaffold16784_cov216.g18376"/>
    </source>
</evidence>
<accession>A0A915LQH2</accession>
<reference evidence="2" key="1">
    <citation type="submission" date="2022-11" db="UniProtKB">
        <authorList>
            <consortium name="WormBaseParasite"/>
        </authorList>
    </citation>
    <scope>IDENTIFICATION</scope>
</reference>
<organism evidence="1 2">
    <name type="scientific">Meloidogyne javanica</name>
    <name type="common">Root-knot nematode worm</name>
    <dbReference type="NCBI Taxonomy" id="6303"/>
    <lineage>
        <taxon>Eukaryota</taxon>
        <taxon>Metazoa</taxon>
        <taxon>Ecdysozoa</taxon>
        <taxon>Nematoda</taxon>
        <taxon>Chromadorea</taxon>
        <taxon>Rhabditida</taxon>
        <taxon>Tylenchina</taxon>
        <taxon>Tylenchomorpha</taxon>
        <taxon>Tylenchoidea</taxon>
        <taxon>Meloidogynidae</taxon>
        <taxon>Meloidogyninae</taxon>
        <taxon>Meloidogyne</taxon>
        <taxon>Meloidogyne incognita group</taxon>
    </lineage>
</organism>
<sequence length="108" mass="12498">ANSIRQSLLFGRLLEKALAGPPSSSSSSPTSTAFSSRWNSFGTEMRIGLEELGQVEIPEWKENNLQEFYAQRTRFQLEGVTAELRHLRQSSEENRKDKLKNWKLFYIF</sequence>
<protein>
    <submittedName>
        <fullName evidence="2">Uncharacterized protein</fullName>
    </submittedName>
</protein>
<dbReference type="WBParaSite" id="scaffold16784_cov216.g18376">
    <property type="protein sequence ID" value="scaffold16784_cov216.g18376"/>
    <property type="gene ID" value="scaffold16784_cov216.g18376"/>
</dbReference>
<name>A0A915LQH2_MELJA</name>
<keyword evidence="1" id="KW-1185">Reference proteome</keyword>